<dbReference type="Proteomes" id="UP000053593">
    <property type="component" value="Unassembled WGS sequence"/>
</dbReference>
<dbReference type="EMBL" id="KN834782">
    <property type="protein sequence ID" value="KIK58903.1"/>
    <property type="molecule type" value="Genomic_DNA"/>
</dbReference>
<dbReference type="HOGENOM" id="CLU_2133776_0_0_1"/>
<evidence type="ECO:0000313" key="1">
    <source>
        <dbReference type="EMBL" id="KIK58903.1"/>
    </source>
</evidence>
<protein>
    <submittedName>
        <fullName evidence="1">Uncharacterized protein</fullName>
    </submittedName>
</protein>
<name>A0A0D0CT51_9AGAR</name>
<keyword evidence="2" id="KW-1185">Reference proteome</keyword>
<proteinExistence type="predicted"/>
<dbReference type="AlphaFoldDB" id="A0A0D0CT51"/>
<gene>
    <name evidence="1" type="ORF">GYMLUDRAFT_60424</name>
</gene>
<evidence type="ECO:0000313" key="2">
    <source>
        <dbReference type="Proteomes" id="UP000053593"/>
    </source>
</evidence>
<reference evidence="1 2" key="1">
    <citation type="submission" date="2014-04" db="EMBL/GenBank/DDBJ databases">
        <title>Evolutionary Origins and Diversification of the Mycorrhizal Mutualists.</title>
        <authorList>
            <consortium name="DOE Joint Genome Institute"/>
            <consortium name="Mycorrhizal Genomics Consortium"/>
            <person name="Kohler A."/>
            <person name="Kuo A."/>
            <person name="Nagy L.G."/>
            <person name="Floudas D."/>
            <person name="Copeland A."/>
            <person name="Barry K.W."/>
            <person name="Cichocki N."/>
            <person name="Veneault-Fourrey C."/>
            <person name="LaButti K."/>
            <person name="Lindquist E.A."/>
            <person name="Lipzen A."/>
            <person name="Lundell T."/>
            <person name="Morin E."/>
            <person name="Murat C."/>
            <person name="Riley R."/>
            <person name="Ohm R."/>
            <person name="Sun H."/>
            <person name="Tunlid A."/>
            <person name="Henrissat B."/>
            <person name="Grigoriev I.V."/>
            <person name="Hibbett D.S."/>
            <person name="Martin F."/>
        </authorList>
    </citation>
    <scope>NUCLEOTIDE SEQUENCE [LARGE SCALE GENOMIC DNA]</scope>
    <source>
        <strain evidence="1 2">FD-317 M1</strain>
    </source>
</reference>
<sequence>MSPYYSWPEQLPDYRSPVSESAGGPNLAGIHPIPENFPVALTGDLEQQAIDNLLQHFNIQTMGDWHEETPQRCTIWCEMKWHLLRLKVADLSECESQFMFYPPIAVVGHFFQD</sequence>
<organism evidence="1 2">
    <name type="scientific">Collybiopsis luxurians FD-317 M1</name>
    <dbReference type="NCBI Taxonomy" id="944289"/>
    <lineage>
        <taxon>Eukaryota</taxon>
        <taxon>Fungi</taxon>
        <taxon>Dikarya</taxon>
        <taxon>Basidiomycota</taxon>
        <taxon>Agaricomycotina</taxon>
        <taxon>Agaricomycetes</taxon>
        <taxon>Agaricomycetidae</taxon>
        <taxon>Agaricales</taxon>
        <taxon>Marasmiineae</taxon>
        <taxon>Omphalotaceae</taxon>
        <taxon>Collybiopsis</taxon>
        <taxon>Collybiopsis luxurians</taxon>
    </lineage>
</organism>
<accession>A0A0D0CT51</accession>